<accession>A0ABD3E5I8</accession>
<proteinExistence type="predicted"/>
<dbReference type="PANTHER" id="PTHR48239">
    <property type="match status" value="1"/>
</dbReference>
<comment type="caution">
    <text evidence="1">The sequence shown here is derived from an EMBL/GenBank/DDBJ whole genome shotgun (WGS) entry which is preliminary data.</text>
</comment>
<dbReference type="PANTHER" id="PTHR48239:SF1">
    <property type="match status" value="1"/>
</dbReference>
<dbReference type="Proteomes" id="UP001632038">
    <property type="component" value="Unassembled WGS sequence"/>
</dbReference>
<evidence type="ECO:0000313" key="2">
    <source>
        <dbReference type="Proteomes" id="UP001632038"/>
    </source>
</evidence>
<dbReference type="SUPFAM" id="SSF56770">
    <property type="entry name" value="HydA/Nqo6-like"/>
    <property type="match status" value="1"/>
</dbReference>
<gene>
    <name evidence="1" type="ORF">CASFOL_007748</name>
</gene>
<evidence type="ECO:0008006" key="3">
    <source>
        <dbReference type="Google" id="ProtNLM"/>
    </source>
</evidence>
<organism evidence="1 2">
    <name type="scientific">Castilleja foliolosa</name>
    <dbReference type="NCBI Taxonomy" id="1961234"/>
    <lineage>
        <taxon>Eukaryota</taxon>
        <taxon>Viridiplantae</taxon>
        <taxon>Streptophyta</taxon>
        <taxon>Embryophyta</taxon>
        <taxon>Tracheophyta</taxon>
        <taxon>Spermatophyta</taxon>
        <taxon>Magnoliopsida</taxon>
        <taxon>eudicotyledons</taxon>
        <taxon>Gunneridae</taxon>
        <taxon>Pentapetalae</taxon>
        <taxon>asterids</taxon>
        <taxon>lamiids</taxon>
        <taxon>Lamiales</taxon>
        <taxon>Orobanchaceae</taxon>
        <taxon>Pedicularideae</taxon>
        <taxon>Castillejinae</taxon>
        <taxon>Castilleja</taxon>
    </lineage>
</organism>
<evidence type="ECO:0000313" key="1">
    <source>
        <dbReference type="EMBL" id="KAL3648324.1"/>
    </source>
</evidence>
<name>A0ABD3E5I8_9LAMI</name>
<dbReference type="AlphaFoldDB" id="A0ABD3E5I8"/>
<dbReference type="EMBL" id="JAVIJP010000008">
    <property type="protein sequence ID" value="KAL3648324.1"/>
    <property type="molecule type" value="Genomic_DNA"/>
</dbReference>
<protein>
    <recommendedName>
        <fullName evidence="3">NADH-plastoquinone oxidoreductase subunit K</fullName>
    </recommendedName>
</protein>
<dbReference type="Gene3D" id="3.40.50.12280">
    <property type="match status" value="1"/>
</dbReference>
<reference evidence="2" key="1">
    <citation type="journal article" date="2024" name="IScience">
        <title>Strigolactones Initiate the Formation of Haustorium-like Structures in Castilleja.</title>
        <authorList>
            <person name="Buerger M."/>
            <person name="Peterson D."/>
            <person name="Chory J."/>
        </authorList>
    </citation>
    <scope>NUCLEOTIDE SEQUENCE [LARGE SCALE GENOMIC DNA]</scope>
</reference>
<keyword evidence="2" id="KW-1185">Reference proteome</keyword>
<sequence length="173" mass="19988">MNSTEFPLLDRTAEISVISTTLNDLSNWSRLSSLWPLLYGTSCCFIEFAKIKIFEILRWKYLSILFYLKYPFKNHGFHRFYGYFLNGEVFSIHRSLSNKTSLFLVNNPRNMTGIGTTEGTKETRTTTTNSSAKIFPKSRKLSDKGFVKSSKMLMGKRIGWNSYPNAKNIHDVQ</sequence>